<dbReference type="SMART" id="SM00955">
    <property type="entry name" value="RNB"/>
    <property type="match status" value="1"/>
</dbReference>
<comment type="caution">
    <text evidence="2">The sequence shown here is derived from an EMBL/GenBank/DDBJ whole genome shotgun (WGS) entry which is preliminary data.</text>
</comment>
<dbReference type="Pfam" id="PF25522">
    <property type="entry name" value="OB_cyt-4"/>
    <property type="match status" value="1"/>
</dbReference>
<dbReference type="InterPro" id="IPR001900">
    <property type="entry name" value="RNase_II/R"/>
</dbReference>
<dbReference type="Pfam" id="PF23214">
    <property type="entry name" value="SH3_CYT4"/>
    <property type="match status" value="1"/>
</dbReference>
<sequence length="1051" mass="118747">MQRAKTGSYVCWKCLSRGVQPKPSSVKRLYSTTSSRLLRAQGAHDAFRDNRTNFAIVQEQSLQPQFSNDTPRIRDRLRQWEAENQVDAPEPMLIDAGEAGQPQNLLTRPRHANQIGQINEEWRPGLEQPFQDSDGALESLPGPTDFQPGDLIEHLGDSERVPHLAIYLGYRNDLYHFYTITGEWKVIAKLSSQFVIRKFVSKDMLQPVLDKLPGEHLSREAVRARMQMNQDQGPDRITGSELLRKLAKFQQKTDEALHKFGIQLERAHEIVSEAGDRYVTLDQIQSRLSKHIKDPLWSWPTPPHVLYAVYRAVTEDDLGFRALDTLGNSQTWLFEVTPREDVALIKNIQTLVRLFTDIPGKVKTTLSDLTAAHLKQSQLGRFILKARDAIDQSRQFRDWTPHGMLGPAKQQIPRARTNWSDVDMSIMHFMLMWTGLDQFSVSSRYHWIGSAILRATGRYKDTEYLSTTVGWTFLQEVGYVTPWDLHDRYVKRLPSVKLSREGGFAPLPLGPAGIKPYITPDAFYGKRHDWEGLKAFAIDSKETTDVDDAVSVEATDVPGEHWVHVHVADPASQIRPQCALGERAQLTPLTLYLPGHYSNIWGVKDEVGKLFSLAPNRPCLTFSGRINEDGEILESKITPAKLQELIYMTPEDANAAVGFEKPPNLPEWAEKFVVGAPVAEKLPSREMTAPSELQPQDVSSLKTLYRLAEARHQKRLADGALPVFPPRPKAKVSFAHTSVEQVAPGLMTCNGDPSISISFDTNESPMITSIMQLAGEIAGRWCADRNVPVPYHQHPLAVKNFELSRSYAEKVVYPYFLRGEFPPPEALNMLYRFLGGDELSTHPGRNFLMGTEAYVKVTSPLRRYSDLIVHWQIENALLQEAEAGAIAEQKLPFLRKELEKEILPWLRMRQRVLKSLNSHWGSKGYLLQAMLRAWKYPDAAPSSSRLPDTFRLRVNTRLTSTAGGGRKLKAIIGTLDWFDIDAWLVPEALGRLGLGISDIRKGDVFEVELVDINVHQKDVFVQAVGKIKVQKDEEVAGKGEEGQEKLEEARL</sequence>
<accession>A0A9P4Y9P2</accession>
<protein>
    <submittedName>
        <fullName evidence="2">RNB-domain-containing protein</fullName>
    </submittedName>
</protein>
<dbReference type="PANTHER" id="PTHR23355">
    <property type="entry name" value="RIBONUCLEASE"/>
    <property type="match status" value="1"/>
</dbReference>
<keyword evidence="3" id="KW-1185">Reference proteome</keyword>
<dbReference type="InterPro" id="IPR012340">
    <property type="entry name" value="NA-bd_OB-fold"/>
</dbReference>
<feature type="domain" description="RNB" evidence="1">
    <location>
        <begin position="527"/>
        <end position="879"/>
    </location>
</feature>
<dbReference type="GO" id="GO:0000175">
    <property type="term" value="F:3'-5'-RNA exonuclease activity"/>
    <property type="evidence" value="ECO:0007669"/>
    <property type="project" value="TreeGrafter"/>
</dbReference>
<dbReference type="RefSeq" id="XP_040780034.1">
    <property type="nucleotide sequence ID" value="XM_040922520.1"/>
</dbReference>
<dbReference type="GeneID" id="63839649"/>
<dbReference type="SUPFAM" id="SSF50249">
    <property type="entry name" value="Nucleic acid-binding proteins"/>
    <property type="match status" value="1"/>
</dbReference>
<dbReference type="GO" id="GO:0006402">
    <property type="term" value="P:mRNA catabolic process"/>
    <property type="evidence" value="ECO:0007669"/>
    <property type="project" value="TreeGrafter"/>
</dbReference>
<evidence type="ECO:0000313" key="3">
    <source>
        <dbReference type="Proteomes" id="UP000803844"/>
    </source>
</evidence>
<gene>
    <name evidence="2" type="ORF">M406DRAFT_350034</name>
</gene>
<dbReference type="PANTHER" id="PTHR23355:SF65">
    <property type="entry name" value="EXORIBONUCLEASE CYT-4, PUTATIVE (AFU_ORTHOLOGUE AFUA_7G01550)-RELATED"/>
    <property type="match status" value="1"/>
</dbReference>
<dbReference type="InterPro" id="IPR057912">
    <property type="entry name" value="OB_CYT4_C"/>
</dbReference>
<dbReference type="EMBL" id="MU032345">
    <property type="protein sequence ID" value="KAF3769073.1"/>
    <property type="molecule type" value="Genomic_DNA"/>
</dbReference>
<organism evidence="2 3">
    <name type="scientific">Cryphonectria parasitica (strain ATCC 38755 / EP155)</name>
    <dbReference type="NCBI Taxonomy" id="660469"/>
    <lineage>
        <taxon>Eukaryota</taxon>
        <taxon>Fungi</taxon>
        <taxon>Dikarya</taxon>
        <taxon>Ascomycota</taxon>
        <taxon>Pezizomycotina</taxon>
        <taxon>Sordariomycetes</taxon>
        <taxon>Sordariomycetidae</taxon>
        <taxon>Diaporthales</taxon>
        <taxon>Cryphonectriaceae</taxon>
        <taxon>Cryphonectria-Endothia species complex</taxon>
        <taxon>Cryphonectria</taxon>
    </lineage>
</organism>
<dbReference type="Proteomes" id="UP000803844">
    <property type="component" value="Unassembled WGS sequence"/>
</dbReference>
<evidence type="ECO:0000313" key="2">
    <source>
        <dbReference type="EMBL" id="KAF3769073.1"/>
    </source>
</evidence>
<evidence type="ECO:0000259" key="1">
    <source>
        <dbReference type="SMART" id="SM00955"/>
    </source>
</evidence>
<dbReference type="Pfam" id="PF23216">
    <property type="entry name" value="WHD_CYT4"/>
    <property type="match status" value="1"/>
</dbReference>
<dbReference type="InterPro" id="IPR056625">
    <property type="entry name" value="SH3_CYT4"/>
</dbReference>
<dbReference type="GO" id="GO:0003723">
    <property type="term" value="F:RNA binding"/>
    <property type="evidence" value="ECO:0007669"/>
    <property type="project" value="InterPro"/>
</dbReference>
<dbReference type="InterPro" id="IPR050180">
    <property type="entry name" value="RNR_Ribonuclease"/>
</dbReference>
<reference evidence="2" key="1">
    <citation type="journal article" date="2020" name="Phytopathology">
        <title>Genome sequence of the chestnut blight fungus Cryphonectria parasitica EP155: A fundamental resource for an archetypical invasive plant pathogen.</title>
        <authorList>
            <person name="Crouch J.A."/>
            <person name="Dawe A."/>
            <person name="Aerts A."/>
            <person name="Barry K."/>
            <person name="Churchill A.C.L."/>
            <person name="Grimwood J."/>
            <person name="Hillman B."/>
            <person name="Milgroom M.G."/>
            <person name="Pangilinan J."/>
            <person name="Smith M."/>
            <person name="Salamov A."/>
            <person name="Schmutz J."/>
            <person name="Yadav J."/>
            <person name="Grigoriev I.V."/>
            <person name="Nuss D."/>
        </authorList>
    </citation>
    <scope>NUCLEOTIDE SEQUENCE</scope>
    <source>
        <strain evidence="2">EP155</strain>
    </source>
</reference>
<dbReference type="InterPro" id="IPR056624">
    <property type="entry name" value="WH_CYT4"/>
</dbReference>
<dbReference type="Pfam" id="PF00773">
    <property type="entry name" value="RNB"/>
    <property type="match status" value="1"/>
</dbReference>
<dbReference type="OrthoDB" id="2285229at2759"/>
<name>A0A9P4Y9P2_CRYP1</name>
<dbReference type="AlphaFoldDB" id="A0A9P4Y9P2"/>
<dbReference type="GO" id="GO:0000932">
    <property type="term" value="C:P-body"/>
    <property type="evidence" value="ECO:0007669"/>
    <property type="project" value="TreeGrafter"/>
</dbReference>
<proteinExistence type="predicted"/>